<accession>A0A6J4Q0Z3</accession>
<reference evidence="1" key="1">
    <citation type="submission" date="2020-02" db="EMBL/GenBank/DDBJ databases">
        <authorList>
            <person name="Meier V. D."/>
        </authorList>
    </citation>
    <scope>NUCLEOTIDE SEQUENCE</scope>
    <source>
        <strain evidence="1">AVDCRST_MAG01</strain>
    </source>
</reference>
<dbReference type="AlphaFoldDB" id="A0A6J4Q0Z3"/>
<evidence type="ECO:0000313" key="1">
    <source>
        <dbReference type="EMBL" id="CAA9425165.1"/>
    </source>
</evidence>
<name>A0A6J4Q0Z3_9ACTN</name>
<proteinExistence type="predicted"/>
<organism evidence="1">
    <name type="scientific">uncultured Rubrobacteraceae bacterium</name>
    <dbReference type="NCBI Taxonomy" id="349277"/>
    <lineage>
        <taxon>Bacteria</taxon>
        <taxon>Bacillati</taxon>
        <taxon>Actinomycetota</taxon>
        <taxon>Rubrobacteria</taxon>
        <taxon>Rubrobacterales</taxon>
        <taxon>Rubrobacteraceae</taxon>
        <taxon>environmental samples</taxon>
    </lineage>
</organism>
<dbReference type="EMBL" id="CADCUW010000344">
    <property type="protein sequence ID" value="CAA9425165.1"/>
    <property type="molecule type" value="Genomic_DNA"/>
</dbReference>
<gene>
    <name evidence="1" type="ORF">AVDCRST_MAG01-01-2538</name>
</gene>
<protein>
    <submittedName>
        <fullName evidence="1">Uncharacterized protein</fullName>
    </submittedName>
</protein>
<sequence>MGRDSSGAVRSYTKKKILPSSRERRLRRAKRRIVLDVFLAREPTWKHIREMRERWGIQAQTQMPPPYQGAEYTLQPLQLRAEEDFGAEAERWSATFYEWRKDLAVLCEAVVPAEARDSDHHTSFGWNVFLSMCVLFDPPETQLVDFTERFGWAGSNVIPRGDAR</sequence>